<dbReference type="Pfam" id="PF10277">
    <property type="entry name" value="Frag1"/>
    <property type="match status" value="1"/>
</dbReference>
<dbReference type="PANTHER" id="PTHR14859">
    <property type="entry name" value="CALCOFLUOR WHITE HYPERSENSITIVE PROTEIN PRECURSOR"/>
    <property type="match status" value="1"/>
</dbReference>
<accession>A0ABR4LUZ0</accession>
<evidence type="ECO:0000259" key="4">
    <source>
        <dbReference type="Pfam" id="PF23022"/>
    </source>
</evidence>
<organism evidence="6 7">
    <name type="scientific">Aspergillus lucknowensis</name>
    <dbReference type="NCBI Taxonomy" id="176173"/>
    <lineage>
        <taxon>Eukaryota</taxon>
        <taxon>Fungi</taxon>
        <taxon>Dikarya</taxon>
        <taxon>Ascomycota</taxon>
        <taxon>Pezizomycotina</taxon>
        <taxon>Eurotiomycetes</taxon>
        <taxon>Eurotiomycetidae</taxon>
        <taxon>Eurotiales</taxon>
        <taxon>Aspergillaceae</taxon>
        <taxon>Aspergillus</taxon>
        <taxon>Aspergillus subgen. Nidulantes</taxon>
    </lineage>
</organism>
<keyword evidence="1" id="KW-1133">Transmembrane helix</keyword>
<evidence type="ECO:0000259" key="2">
    <source>
        <dbReference type="Pfam" id="PF10277"/>
    </source>
</evidence>
<gene>
    <name evidence="6" type="ORF">BJX67DRAFT_387421</name>
</gene>
<feature type="domain" description="PGAP2IP C-terminal nuclease-like" evidence="5">
    <location>
        <begin position="683"/>
        <end position="921"/>
    </location>
</feature>
<feature type="domain" description="CWH43-like N-terminal" evidence="2">
    <location>
        <begin position="16"/>
        <end position="224"/>
    </location>
</feature>
<dbReference type="PANTHER" id="PTHR14859:SF1">
    <property type="entry name" value="PGAP2-INTERACTING PROTEIN"/>
    <property type="match status" value="1"/>
</dbReference>
<feature type="transmembrane region" description="Helical" evidence="1">
    <location>
        <begin position="458"/>
        <end position="475"/>
    </location>
</feature>
<dbReference type="GeneID" id="98149286"/>
<feature type="transmembrane region" description="Helical" evidence="1">
    <location>
        <begin position="611"/>
        <end position="629"/>
    </location>
</feature>
<keyword evidence="1" id="KW-0812">Transmembrane</keyword>
<dbReference type="Proteomes" id="UP001610432">
    <property type="component" value="Unassembled WGS sequence"/>
</dbReference>
<evidence type="ECO:0000259" key="5">
    <source>
        <dbReference type="Pfam" id="PF23226"/>
    </source>
</evidence>
<evidence type="ECO:0000313" key="7">
    <source>
        <dbReference type="Proteomes" id="UP001610432"/>
    </source>
</evidence>
<feature type="transmembrane region" description="Helical" evidence="1">
    <location>
        <begin position="298"/>
        <end position="321"/>
    </location>
</feature>
<feature type="domain" description="PGAP2IP first transmembrane" evidence="4">
    <location>
        <begin position="280"/>
        <end position="434"/>
    </location>
</feature>
<feature type="transmembrane region" description="Helical" evidence="1">
    <location>
        <begin position="524"/>
        <end position="540"/>
    </location>
</feature>
<reference evidence="6 7" key="1">
    <citation type="submission" date="2024-07" db="EMBL/GenBank/DDBJ databases">
        <title>Section-level genome sequencing and comparative genomics of Aspergillus sections Usti and Cavernicolus.</title>
        <authorList>
            <consortium name="Lawrence Berkeley National Laboratory"/>
            <person name="Nybo J.L."/>
            <person name="Vesth T.C."/>
            <person name="Theobald S."/>
            <person name="Frisvad J.C."/>
            <person name="Larsen T.O."/>
            <person name="Kjaerboelling I."/>
            <person name="Rothschild-Mancinelli K."/>
            <person name="Lyhne E.K."/>
            <person name="Kogle M.E."/>
            <person name="Barry K."/>
            <person name="Clum A."/>
            <person name="Na H."/>
            <person name="Ledsgaard L."/>
            <person name="Lin J."/>
            <person name="Lipzen A."/>
            <person name="Kuo A."/>
            <person name="Riley R."/>
            <person name="Mondo S."/>
            <person name="Labutti K."/>
            <person name="Haridas S."/>
            <person name="Pangalinan J."/>
            <person name="Salamov A.A."/>
            <person name="Simmons B.A."/>
            <person name="Magnuson J.K."/>
            <person name="Chen J."/>
            <person name="Drula E."/>
            <person name="Henrissat B."/>
            <person name="Wiebenga A."/>
            <person name="Lubbers R.J."/>
            <person name="Gomes A.C."/>
            <person name="Macurrencykelacurrency M.R."/>
            <person name="Stajich J."/>
            <person name="Grigoriev I.V."/>
            <person name="Mortensen U.H."/>
            <person name="De Vries R.P."/>
            <person name="Baker S.E."/>
            <person name="Andersen M.R."/>
        </authorList>
    </citation>
    <scope>NUCLEOTIDE SEQUENCE [LARGE SCALE GENOMIC DNA]</scope>
    <source>
        <strain evidence="6 7">CBS 449.75</strain>
    </source>
</reference>
<evidence type="ECO:0000313" key="6">
    <source>
        <dbReference type="EMBL" id="KAL2868366.1"/>
    </source>
</evidence>
<dbReference type="EMBL" id="JBFXLQ010000014">
    <property type="protein sequence ID" value="KAL2868366.1"/>
    <property type="molecule type" value="Genomic_DNA"/>
</dbReference>
<proteinExistence type="predicted"/>
<dbReference type="Gene3D" id="3.60.10.10">
    <property type="entry name" value="Endonuclease/exonuclease/phosphatase"/>
    <property type="match status" value="1"/>
</dbReference>
<dbReference type="Pfam" id="PF23021">
    <property type="entry name" value="6TM_2nd_PGAP2IP"/>
    <property type="match status" value="1"/>
</dbReference>
<dbReference type="Pfam" id="PF23226">
    <property type="entry name" value="Exo_endo_phos_PGAP2IP"/>
    <property type="match status" value="1"/>
</dbReference>
<dbReference type="InterPro" id="IPR053911">
    <property type="entry name" value="PGAP2IP_TM_2nd"/>
</dbReference>
<feature type="transmembrane region" description="Helical" evidence="1">
    <location>
        <begin position="355"/>
        <end position="375"/>
    </location>
</feature>
<feature type="transmembrane region" description="Helical" evidence="1">
    <location>
        <begin position="20"/>
        <end position="41"/>
    </location>
</feature>
<feature type="transmembrane region" description="Helical" evidence="1">
    <location>
        <begin position="495"/>
        <end position="517"/>
    </location>
</feature>
<sequence>MAPRFKDGDAVATVNGKWVSWAHTAVAYTAFLSALLVGVSLHYRKIVQNEHYGYPDEWFPSVSATIGDRYPERSFFQVFIAITSGPRFALVFLWYLLTARPNTSLPKFVAGVGLFRTFTCGGWTYVTSTDDHDWHDIFMILYLVATLPWTLGCLALSPNNRRAVKYRKILAGLFFGTLAPLIYYFIQHKVHKVAGAYTKYAFFEWSLILFDVGFDAVTALDFEAFEIVVRDIKGISRGQLKTTADSVLENEKGKPVGNTFGQGFFWSEVFDAAADAYNGFVYWTNWTSLPVLVWYFPLWHMGISGYEVVILSYLSPVLLAIPALRSLAIKDPRLFHFLSLSGLLAYKVQDPAKRLFLSTFAVSCSCITSVATLYADRAQSARLESRIFAWGIGLIMSSVAKFAGKTNNPVWPIMHASNGGWNKLGLLLAVLAGIRSFRRSTDSGGDYFPSNGRKGSSLLTGLGVGSMIFAMHFLLSDSSTMISWVWEGYPVRGPIAVPYGAFTIFVMGAGLVFGLLYPEVSGSWTAFGIGCLGATFLTASSHWSGFYGALVIAFYLLAVSPVLISSAVRHPPAPTFGLAFFVYIFLLLFHVWVVAYAFVPGGPLVREHTDWIMIITMLCLGAGVFSASVSKSNSPKNRAVGPNGRRQRSYYIYVLMALQLLSVSIAYLRFPTNDYTPYHKEDKVVTAGIWTVHFGLDNDMWASERRMRDLVQELELDVLGLLESDNQRIIMGNRDITQFLAEDLGMYADFGPGPNKHTWGSALLSKFPIVNSTHHLLPSPVGELAPAIHATLDMYGELVDVVVFHSGQEEDPEDRRLQTEYLSNLMGSSPRPLILLSYLVTKPLEGNYNTYVSDLSGMKDIDRTDWDRWCEYILYKKLKRTGYARVSRDSITDTEIQVGKFVIGEPEPENEMMVPEEMVPQGLRFPALFRGQGVRGHRYHVFNEPRYWH</sequence>
<protein>
    <submittedName>
        <fullName evidence="6">Frag1/DRAM/Sfk1 family-domain-containing protein</fullName>
    </submittedName>
</protein>
<feature type="transmembrane region" description="Helical" evidence="1">
    <location>
        <begin position="387"/>
        <end position="404"/>
    </location>
</feature>
<dbReference type="InterPro" id="IPR057315">
    <property type="entry name" value="Exo_endo_phos_PGAP2IP_C"/>
</dbReference>
<dbReference type="InterPro" id="IPR051916">
    <property type="entry name" value="GPI-anchor_lipid_remodeler"/>
</dbReference>
<dbReference type="InterPro" id="IPR053912">
    <property type="entry name" value="PGAP2IP_TM_1nd"/>
</dbReference>
<dbReference type="InterPro" id="IPR036691">
    <property type="entry name" value="Endo/exonu/phosph_ase_sf"/>
</dbReference>
<dbReference type="RefSeq" id="XP_070887345.1">
    <property type="nucleotide sequence ID" value="XM_071034214.1"/>
</dbReference>
<dbReference type="SUPFAM" id="SSF56219">
    <property type="entry name" value="DNase I-like"/>
    <property type="match status" value="1"/>
</dbReference>
<evidence type="ECO:0000259" key="3">
    <source>
        <dbReference type="Pfam" id="PF23021"/>
    </source>
</evidence>
<dbReference type="InterPro" id="IPR019402">
    <property type="entry name" value="CWH43_N"/>
</dbReference>
<feature type="transmembrane region" description="Helical" evidence="1">
    <location>
        <begin position="169"/>
        <end position="186"/>
    </location>
</feature>
<feature type="transmembrane region" description="Helical" evidence="1">
    <location>
        <begin position="75"/>
        <end position="97"/>
    </location>
</feature>
<name>A0ABR4LUZ0_9EURO</name>
<feature type="transmembrane region" description="Helical" evidence="1">
    <location>
        <begin position="420"/>
        <end position="437"/>
    </location>
</feature>
<feature type="transmembrane region" description="Helical" evidence="1">
    <location>
        <begin position="650"/>
        <end position="670"/>
    </location>
</feature>
<feature type="domain" description="PGAP2IP second transmembrane" evidence="3">
    <location>
        <begin position="454"/>
        <end position="632"/>
    </location>
</feature>
<keyword evidence="1" id="KW-0472">Membrane</keyword>
<keyword evidence="7" id="KW-1185">Reference proteome</keyword>
<dbReference type="Pfam" id="PF23022">
    <property type="entry name" value="6TM_1st_PGAP2IP"/>
    <property type="match status" value="1"/>
</dbReference>
<feature type="transmembrane region" description="Helical" evidence="1">
    <location>
        <begin position="137"/>
        <end position="157"/>
    </location>
</feature>
<feature type="transmembrane region" description="Helical" evidence="1">
    <location>
        <begin position="576"/>
        <end position="599"/>
    </location>
</feature>
<comment type="caution">
    <text evidence="6">The sequence shown here is derived from an EMBL/GenBank/DDBJ whole genome shotgun (WGS) entry which is preliminary data.</text>
</comment>
<evidence type="ECO:0000256" key="1">
    <source>
        <dbReference type="SAM" id="Phobius"/>
    </source>
</evidence>
<feature type="transmembrane region" description="Helical" evidence="1">
    <location>
        <begin position="546"/>
        <end position="564"/>
    </location>
</feature>